<keyword evidence="2" id="KW-1185">Reference proteome</keyword>
<organism evidence="1 2">
    <name type="scientific">Sinanodonta woodiana</name>
    <name type="common">Chinese pond mussel</name>
    <name type="synonym">Anodonta woodiana</name>
    <dbReference type="NCBI Taxonomy" id="1069815"/>
    <lineage>
        <taxon>Eukaryota</taxon>
        <taxon>Metazoa</taxon>
        <taxon>Spiralia</taxon>
        <taxon>Lophotrochozoa</taxon>
        <taxon>Mollusca</taxon>
        <taxon>Bivalvia</taxon>
        <taxon>Autobranchia</taxon>
        <taxon>Heteroconchia</taxon>
        <taxon>Palaeoheterodonta</taxon>
        <taxon>Unionida</taxon>
        <taxon>Unionoidea</taxon>
        <taxon>Unionidae</taxon>
        <taxon>Unioninae</taxon>
        <taxon>Sinanodonta</taxon>
    </lineage>
</organism>
<name>A0ABD3UV13_SINWO</name>
<evidence type="ECO:0000313" key="1">
    <source>
        <dbReference type="EMBL" id="KAL3852223.1"/>
    </source>
</evidence>
<protein>
    <submittedName>
        <fullName evidence="1">Uncharacterized protein</fullName>
    </submittedName>
</protein>
<accession>A0ABD3UV13</accession>
<proteinExistence type="predicted"/>
<dbReference type="EMBL" id="JBJQND010000015">
    <property type="protein sequence ID" value="KAL3852223.1"/>
    <property type="molecule type" value="Genomic_DNA"/>
</dbReference>
<dbReference type="Proteomes" id="UP001634394">
    <property type="component" value="Unassembled WGS sequence"/>
</dbReference>
<evidence type="ECO:0000313" key="2">
    <source>
        <dbReference type="Proteomes" id="UP001634394"/>
    </source>
</evidence>
<dbReference type="AlphaFoldDB" id="A0ABD3UV13"/>
<sequence length="106" mass="12373">MLLDAGYFITSWVLSFLELTTTYHVSVIKLNPVMSVFWTPRSGADDLPKLRSAGNRWSLPIMKREKHVRLPYPYKHNKFLPNPMPHISKNTNRKIVYAQETCRSEP</sequence>
<comment type="caution">
    <text evidence="1">The sequence shown here is derived from an EMBL/GenBank/DDBJ whole genome shotgun (WGS) entry which is preliminary data.</text>
</comment>
<gene>
    <name evidence="1" type="ORF">ACJMK2_015895</name>
</gene>
<reference evidence="1 2" key="1">
    <citation type="submission" date="2024-11" db="EMBL/GenBank/DDBJ databases">
        <title>Chromosome-level genome assembly of the freshwater bivalve Anodonta woodiana.</title>
        <authorList>
            <person name="Chen X."/>
        </authorList>
    </citation>
    <scope>NUCLEOTIDE SEQUENCE [LARGE SCALE GENOMIC DNA]</scope>
    <source>
        <strain evidence="1">MN2024</strain>
        <tissue evidence="1">Gills</tissue>
    </source>
</reference>